<dbReference type="InterPro" id="IPR036767">
    <property type="entry name" value="ApaG_sf"/>
</dbReference>
<dbReference type="GO" id="GO:0070987">
    <property type="term" value="P:error-free translesion synthesis"/>
    <property type="evidence" value="ECO:0007669"/>
    <property type="project" value="TreeGrafter"/>
</dbReference>
<dbReference type="KEGG" id="ole:K0B96_08310"/>
<dbReference type="Proteomes" id="UP000825051">
    <property type="component" value="Chromosome"/>
</dbReference>
<dbReference type="PANTHER" id="PTHR14289:SF16">
    <property type="entry name" value="POLYMERASE DELTA-INTERACTING PROTEIN 2"/>
    <property type="match status" value="1"/>
</dbReference>
<evidence type="ECO:0000313" key="2">
    <source>
        <dbReference type="EMBL" id="QYM80591.1"/>
    </source>
</evidence>
<protein>
    <submittedName>
        <fullName evidence="2">ApaG domain</fullName>
    </submittedName>
</protein>
<keyword evidence="3" id="KW-1185">Reference proteome</keyword>
<dbReference type="Pfam" id="PF04379">
    <property type="entry name" value="DUF525"/>
    <property type="match status" value="1"/>
</dbReference>
<dbReference type="PROSITE" id="PS51087">
    <property type="entry name" value="APAG"/>
    <property type="match status" value="1"/>
</dbReference>
<dbReference type="RefSeq" id="WP_220166008.1">
    <property type="nucleotide sequence ID" value="NZ_CP080507.1"/>
</dbReference>
<organism evidence="2 3">
    <name type="scientific">Horticoccus luteus</name>
    <dbReference type="NCBI Taxonomy" id="2862869"/>
    <lineage>
        <taxon>Bacteria</taxon>
        <taxon>Pseudomonadati</taxon>
        <taxon>Verrucomicrobiota</taxon>
        <taxon>Opitutia</taxon>
        <taxon>Opitutales</taxon>
        <taxon>Opitutaceae</taxon>
        <taxon>Horticoccus</taxon>
    </lineage>
</organism>
<dbReference type="InterPro" id="IPR007474">
    <property type="entry name" value="ApaG_domain"/>
</dbReference>
<sequence length="129" mass="14316">MSCSSEHVPGLTAHLDKLCYHHGGASLPADKPHAFVYFITIQNRSPRTVTLLGRKWIIEQSDGTRLVIEGDRIVGETPRLPPGEQFSYNSYHVTGCAARAFGSFHGVDEMNRRVHVVLPPFDLVIPHDA</sequence>
<reference evidence="2" key="1">
    <citation type="submission" date="2021-08" db="EMBL/GenBank/DDBJ databases">
        <title>Genome of a novel bacterium of the phylum Verrucomicrobia, Oleiharenicola sp. KSB-15.</title>
        <authorList>
            <person name="Chung J.-H."/>
            <person name="Ahn J.-H."/>
            <person name="Yoon Y."/>
            <person name="Kim D.-Y."/>
            <person name="An S.-H."/>
            <person name="Park I."/>
            <person name="Yeon J."/>
        </authorList>
    </citation>
    <scope>NUCLEOTIDE SEQUENCE</scope>
    <source>
        <strain evidence="2">KSB-15</strain>
    </source>
</reference>
<evidence type="ECO:0000313" key="3">
    <source>
        <dbReference type="Proteomes" id="UP000825051"/>
    </source>
</evidence>
<name>A0A8F9XMS7_9BACT</name>
<gene>
    <name evidence="2" type="ORF">K0B96_08310</name>
</gene>
<evidence type="ECO:0000259" key="1">
    <source>
        <dbReference type="PROSITE" id="PS51087"/>
    </source>
</evidence>
<dbReference type="AlphaFoldDB" id="A0A8F9XMS7"/>
<proteinExistence type="predicted"/>
<dbReference type="PANTHER" id="PTHR14289">
    <property type="entry name" value="F-BOX ONLY PROTEIN 3"/>
    <property type="match status" value="1"/>
</dbReference>
<dbReference type="SUPFAM" id="SSF110069">
    <property type="entry name" value="ApaG-like"/>
    <property type="match status" value="1"/>
</dbReference>
<feature type="domain" description="ApaG" evidence="1">
    <location>
        <begin position="7"/>
        <end position="129"/>
    </location>
</feature>
<dbReference type="Gene3D" id="2.60.40.1470">
    <property type="entry name" value="ApaG domain"/>
    <property type="match status" value="1"/>
</dbReference>
<dbReference type="EMBL" id="CP080507">
    <property type="protein sequence ID" value="QYM80591.1"/>
    <property type="molecule type" value="Genomic_DNA"/>
</dbReference>
<accession>A0A8F9XMS7</accession>